<evidence type="ECO:0000256" key="9">
    <source>
        <dbReference type="SAM" id="MobiDB-lite"/>
    </source>
</evidence>
<evidence type="ECO:0000256" key="8">
    <source>
        <dbReference type="SAM" id="Coils"/>
    </source>
</evidence>
<dbReference type="PROSITE" id="PS00329">
    <property type="entry name" value="HSP70_2"/>
    <property type="match status" value="1"/>
</dbReference>
<dbReference type="PROSITE" id="PS01036">
    <property type="entry name" value="HSP70_3"/>
    <property type="match status" value="1"/>
</dbReference>
<keyword evidence="8" id="KW-0175">Coiled coil</keyword>
<keyword evidence="4 7" id="KW-0547">Nucleotide-binding</keyword>
<evidence type="ECO:0000256" key="3">
    <source>
        <dbReference type="ARBA" id="ARBA00022640"/>
    </source>
</evidence>
<evidence type="ECO:0000256" key="5">
    <source>
        <dbReference type="ARBA" id="ARBA00022840"/>
    </source>
</evidence>
<organism evidence="10 11">
    <name type="scientific">Gossypium mustelinum</name>
    <name type="common">Cotton</name>
    <name type="synonym">Gossypium caicoense</name>
    <dbReference type="NCBI Taxonomy" id="34275"/>
    <lineage>
        <taxon>Eukaryota</taxon>
        <taxon>Viridiplantae</taxon>
        <taxon>Streptophyta</taxon>
        <taxon>Embryophyta</taxon>
        <taxon>Tracheophyta</taxon>
        <taxon>Spermatophyta</taxon>
        <taxon>Magnoliopsida</taxon>
        <taxon>eudicotyledons</taxon>
        <taxon>Gunneridae</taxon>
        <taxon>Pentapetalae</taxon>
        <taxon>rosids</taxon>
        <taxon>malvids</taxon>
        <taxon>Malvales</taxon>
        <taxon>Malvaceae</taxon>
        <taxon>Malvoideae</taxon>
        <taxon>Gossypium</taxon>
    </lineage>
</organism>
<dbReference type="Gene3D" id="1.20.1270.10">
    <property type="match status" value="1"/>
</dbReference>
<dbReference type="InterPro" id="IPR043129">
    <property type="entry name" value="ATPase_NBD"/>
</dbReference>
<dbReference type="FunFam" id="2.60.34.10:FF:000008">
    <property type="entry name" value="Stromal 70 kDa heat shock-related protein"/>
    <property type="match status" value="1"/>
</dbReference>
<accession>A0A5D2Y191</accession>
<comment type="similarity">
    <text evidence="7">Belongs to the heat shock protein 70 family.</text>
</comment>
<dbReference type="Pfam" id="PF00012">
    <property type="entry name" value="HSP70"/>
    <property type="match status" value="1"/>
</dbReference>
<dbReference type="GO" id="GO:0005524">
    <property type="term" value="F:ATP binding"/>
    <property type="evidence" value="ECO:0007669"/>
    <property type="project" value="UniProtKB-KW"/>
</dbReference>
<dbReference type="SUPFAM" id="SSF100920">
    <property type="entry name" value="Heat shock protein 70kD (HSP70), peptide-binding domain"/>
    <property type="match status" value="1"/>
</dbReference>
<dbReference type="HAMAP" id="MF_00332">
    <property type="entry name" value="DnaK"/>
    <property type="match status" value="1"/>
</dbReference>
<evidence type="ECO:0000256" key="2">
    <source>
        <dbReference type="ARBA" id="ARBA00022528"/>
    </source>
</evidence>
<keyword evidence="3" id="KW-0934">Plastid</keyword>
<dbReference type="Gene3D" id="2.60.34.10">
    <property type="entry name" value="Substrate Binding Domain Of DNAk, Chain A, domain 1"/>
    <property type="match status" value="1"/>
</dbReference>
<dbReference type="GO" id="GO:0051082">
    <property type="term" value="F:unfolded protein binding"/>
    <property type="evidence" value="ECO:0007669"/>
    <property type="project" value="InterPro"/>
</dbReference>
<protein>
    <submittedName>
        <fullName evidence="10">Uncharacterized protein</fullName>
    </submittedName>
</protein>
<evidence type="ECO:0000256" key="1">
    <source>
        <dbReference type="ARBA" id="ARBA00004470"/>
    </source>
</evidence>
<dbReference type="GO" id="GO:0140662">
    <property type="term" value="F:ATP-dependent protein folding chaperone"/>
    <property type="evidence" value="ECO:0007669"/>
    <property type="project" value="InterPro"/>
</dbReference>
<keyword evidence="2" id="KW-0150">Chloroplast</keyword>
<dbReference type="CDD" id="cd10234">
    <property type="entry name" value="ASKHA_NBD_HSP70_DnaK-like"/>
    <property type="match status" value="1"/>
</dbReference>
<keyword evidence="6" id="KW-0346">Stress response</keyword>
<dbReference type="GO" id="GO:0009408">
    <property type="term" value="P:response to heat"/>
    <property type="evidence" value="ECO:0007669"/>
    <property type="project" value="UniProtKB-ARBA"/>
</dbReference>
<dbReference type="NCBIfam" id="NF001413">
    <property type="entry name" value="PRK00290.1"/>
    <property type="match status" value="1"/>
</dbReference>
<dbReference type="SUPFAM" id="SSF53067">
    <property type="entry name" value="Actin-like ATPase domain"/>
    <property type="match status" value="2"/>
</dbReference>
<dbReference type="Gene3D" id="3.90.640.10">
    <property type="entry name" value="Actin, Chain A, domain 4"/>
    <property type="match status" value="1"/>
</dbReference>
<dbReference type="Gene3D" id="3.30.420.40">
    <property type="match status" value="2"/>
</dbReference>
<dbReference type="InterPro" id="IPR018181">
    <property type="entry name" value="Heat_shock_70_CS"/>
</dbReference>
<dbReference type="PRINTS" id="PR00301">
    <property type="entry name" value="HEATSHOCK70"/>
</dbReference>
<evidence type="ECO:0000256" key="6">
    <source>
        <dbReference type="ARBA" id="ARBA00023016"/>
    </source>
</evidence>
<dbReference type="EMBL" id="CM017644">
    <property type="protein sequence ID" value="TYJ19974.1"/>
    <property type="molecule type" value="Genomic_DNA"/>
</dbReference>
<evidence type="ECO:0000313" key="11">
    <source>
        <dbReference type="Proteomes" id="UP000323597"/>
    </source>
</evidence>
<gene>
    <name evidence="10" type="ORF">E1A91_A09G229000v1</name>
</gene>
<dbReference type="InterPro" id="IPR013126">
    <property type="entry name" value="Hsp_70_fam"/>
</dbReference>
<feature type="coiled-coil region" evidence="8">
    <location>
        <begin position="315"/>
        <end position="342"/>
    </location>
</feature>
<evidence type="ECO:0000313" key="10">
    <source>
        <dbReference type="EMBL" id="TYJ19974.1"/>
    </source>
</evidence>
<dbReference type="InterPro" id="IPR029047">
    <property type="entry name" value="HSP70_peptide-bd_sf"/>
</dbReference>
<dbReference type="PANTHER" id="PTHR19375">
    <property type="entry name" value="HEAT SHOCK PROTEIN 70KDA"/>
    <property type="match status" value="1"/>
</dbReference>
<dbReference type="SUPFAM" id="SSF100934">
    <property type="entry name" value="Heat shock protein 70kD (HSP70), C-terminal subdomain"/>
    <property type="match status" value="1"/>
</dbReference>
<dbReference type="NCBIfam" id="TIGR02350">
    <property type="entry name" value="prok_dnaK"/>
    <property type="match status" value="1"/>
</dbReference>
<feature type="region of interest" description="Disordered" evidence="9">
    <location>
        <begin position="662"/>
        <end position="706"/>
    </location>
</feature>
<sequence length="706" mass="75717">MASSTAQIHVLGGMGFASSRKPNQHSSRTVFFAQRLGKTSPLSATFLRLAKTKNSNGKRYNVGPVRVVNEKVVGIDLGTTNSAVAAMEGGKPTIVTNAEGQRTTPSVVAYTKSGDRLVGQIAKRQAVVNPENTFFSVKRFIGRKMSEVDEEAKQVSYKVIRDENGNVKLECPAISKQFAAEEISAQVLRKLVDDASKFLSDSVTKAVVTVPAYFNDSQRTATKDAGRIAGLEVLRIINEPTAASLAYGFEKKNNETILVFDLGGGTFDVSVLEVGDGVFEVLSTSGDTHLGGDDFDKRIVDWLAENFKRDEGIDLLKDKQALQRLTEAAEKAKMELSTLTQTNISLPFITATAEGPKHIETTLTRVKFEELCSDLLDRLKKPVENALGDAKLSFKDIDEVILVGGSTRIPAVQELVRKMTGKEPNVTVNPDEVVALGAAVQAGVLAGDVSDIVLLDVTPLSLGLETLGGVMTKIIPRNTTLPTSKSEVFSTAADGQTSVEINVLQGEREFVRDNKSLGSFRLDGIPPAPRGVPQIEVKFDIDANGILSVTAVDKGTGKKQDITITGASTLPGDEVDRMVKEAERFAQEDKEKRDAIDTKNQADSVVYQTEKQLKELGDKVPGPVKEKVEAKLQELKDAISGGSTQGMKDAMAALNQEVMQLGQSLYNQPSGGSAAGPTPGGETGHSDSSNKGPDEDVIDADFTDSK</sequence>
<reference evidence="10 11" key="1">
    <citation type="submission" date="2019-07" db="EMBL/GenBank/DDBJ databases">
        <title>WGS assembly of Gossypium mustelinum.</title>
        <authorList>
            <person name="Chen Z.J."/>
            <person name="Sreedasyam A."/>
            <person name="Ando A."/>
            <person name="Song Q."/>
            <person name="De L."/>
            <person name="Hulse-Kemp A."/>
            <person name="Ding M."/>
            <person name="Ye W."/>
            <person name="Kirkbride R."/>
            <person name="Jenkins J."/>
            <person name="Plott C."/>
            <person name="Lovell J."/>
            <person name="Lin Y.-M."/>
            <person name="Vaughn R."/>
            <person name="Liu B."/>
            <person name="Li W."/>
            <person name="Simpson S."/>
            <person name="Scheffler B."/>
            <person name="Saski C."/>
            <person name="Grover C."/>
            <person name="Hu G."/>
            <person name="Conover J."/>
            <person name="Carlson J."/>
            <person name="Shu S."/>
            <person name="Boston L."/>
            <person name="Williams M."/>
            <person name="Peterson D."/>
            <person name="Mcgee K."/>
            <person name="Jones D."/>
            <person name="Wendel J."/>
            <person name="Stelly D."/>
            <person name="Grimwood J."/>
            <person name="Schmutz J."/>
        </authorList>
    </citation>
    <scope>NUCLEOTIDE SEQUENCE [LARGE SCALE GENOMIC DNA]</scope>
    <source>
        <strain evidence="10">1408120.09</strain>
    </source>
</reference>
<dbReference type="FunFam" id="3.30.420.40:FF:000004">
    <property type="entry name" value="Molecular chaperone DnaK"/>
    <property type="match status" value="1"/>
</dbReference>
<dbReference type="Proteomes" id="UP000323597">
    <property type="component" value="Chromosome A09"/>
</dbReference>
<keyword evidence="5 7" id="KW-0067">ATP-binding</keyword>
<dbReference type="PROSITE" id="PS00297">
    <property type="entry name" value="HSP70_1"/>
    <property type="match status" value="1"/>
</dbReference>
<dbReference type="InterPro" id="IPR012725">
    <property type="entry name" value="Chaperone_DnaK"/>
</dbReference>
<dbReference type="InterPro" id="IPR029048">
    <property type="entry name" value="HSP70_C_sf"/>
</dbReference>
<name>A0A5D2Y191_GOSMU</name>
<dbReference type="FunFam" id="1.20.1270.10:FF:000001">
    <property type="entry name" value="Molecular chaperone DnaK"/>
    <property type="match status" value="1"/>
</dbReference>
<keyword evidence="11" id="KW-1185">Reference proteome</keyword>
<evidence type="ECO:0000256" key="4">
    <source>
        <dbReference type="ARBA" id="ARBA00022741"/>
    </source>
</evidence>
<dbReference type="FunFam" id="3.90.640.10:FF:000003">
    <property type="entry name" value="Molecular chaperone DnaK"/>
    <property type="match status" value="1"/>
</dbReference>
<dbReference type="GO" id="GO:0009570">
    <property type="term" value="C:chloroplast stroma"/>
    <property type="evidence" value="ECO:0007669"/>
    <property type="project" value="UniProtKB-SubCell"/>
</dbReference>
<dbReference type="AlphaFoldDB" id="A0A5D2Y191"/>
<evidence type="ECO:0000256" key="7">
    <source>
        <dbReference type="RuleBase" id="RU003322"/>
    </source>
</evidence>
<proteinExistence type="inferred from homology"/>
<feature type="compositionally biased region" description="Acidic residues" evidence="9">
    <location>
        <begin position="695"/>
        <end position="706"/>
    </location>
</feature>
<comment type="subcellular location">
    <subcellularLocation>
        <location evidence="1">Plastid</location>
        <location evidence="1">Chloroplast stroma</location>
    </subcellularLocation>
</comment>